<dbReference type="RefSeq" id="XP_034012683.1">
    <property type="nucleotide sequence ID" value="XM_034155177.1"/>
</dbReference>
<dbReference type="VEuPathDB" id="FungiDB:DIURU_002517"/>
<reference evidence="1 2" key="1">
    <citation type="submission" date="2019-07" db="EMBL/GenBank/DDBJ databases">
        <title>Genome assembly of two rare yeast pathogens: Diutina rugosa and Trichomonascus ciferrii.</title>
        <authorList>
            <person name="Mixao V."/>
            <person name="Saus E."/>
            <person name="Hansen A."/>
            <person name="Lass-Flor C."/>
            <person name="Gabaldon T."/>
        </authorList>
    </citation>
    <scope>NUCLEOTIDE SEQUENCE [LARGE SCALE GENOMIC DNA]</scope>
    <source>
        <strain evidence="1 2">CBS 613</strain>
    </source>
</reference>
<evidence type="ECO:0000313" key="2">
    <source>
        <dbReference type="Proteomes" id="UP000449547"/>
    </source>
</evidence>
<dbReference type="GeneID" id="54781168"/>
<dbReference type="Proteomes" id="UP000449547">
    <property type="component" value="Unassembled WGS sequence"/>
</dbReference>
<dbReference type="AlphaFoldDB" id="A0A642URL9"/>
<organism evidence="1 2">
    <name type="scientific">Diutina rugosa</name>
    <name type="common">Yeast</name>
    <name type="synonym">Candida rugosa</name>
    <dbReference type="NCBI Taxonomy" id="5481"/>
    <lineage>
        <taxon>Eukaryota</taxon>
        <taxon>Fungi</taxon>
        <taxon>Dikarya</taxon>
        <taxon>Ascomycota</taxon>
        <taxon>Saccharomycotina</taxon>
        <taxon>Pichiomycetes</taxon>
        <taxon>Debaryomycetaceae</taxon>
        <taxon>Diutina</taxon>
    </lineage>
</organism>
<dbReference type="EMBL" id="SWFT01000070">
    <property type="protein sequence ID" value="KAA8903230.1"/>
    <property type="molecule type" value="Genomic_DNA"/>
</dbReference>
<name>A0A642URL9_DIURU</name>
<accession>A0A642URL9</accession>
<comment type="caution">
    <text evidence="1">The sequence shown here is derived from an EMBL/GenBank/DDBJ whole genome shotgun (WGS) entry which is preliminary data.</text>
</comment>
<gene>
    <name evidence="1" type="ORF">DIURU_002517</name>
</gene>
<protein>
    <submittedName>
        <fullName evidence="1">Uncharacterized protein</fullName>
    </submittedName>
</protein>
<sequence length="111" mass="12955">MAFSSSYYPRDTAKRLEYEGVDHLRLVLDVKYKPEGLLLDQLRDGSASFTFDAVDVDEAGVARRYELTLRRQFNADGTESYYYMGFDDDKLTKVTRQMYRRILRGIDFGDV</sequence>
<proteinExistence type="predicted"/>
<evidence type="ECO:0000313" key="1">
    <source>
        <dbReference type="EMBL" id="KAA8903230.1"/>
    </source>
</evidence>
<keyword evidence="2" id="KW-1185">Reference proteome</keyword>